<protein>
    <submittedName>
        <fullName evidence="1">Aspartate phosphatase</fullName>
    </submittedName>
</protein>
<reference evidence="2" key="1">
    <citation type="submission" date="2016-02" db="EMBL/GenBank/DDBJ databases">
        <authorList>
            <person name="Dunlap C."/>
        </authorList>
    </citation>
    <scope>NUCLEOTIDE SEQUENCE [LARGE SCALE GENOMIC DNA]</scope>
    <source>
        <strain evidence="2">NRRL B-41092</strain>
    </source>
</reference>
<organism evidence="1 2">
    <name type="scientific">Bacillus nakamurai</name>
    <dbReference type="NCBI Taxonomy" id="1793963"/>
    <lineage>
        <taxon>Bacteria</taxon>
        <taxon>Bacillati</taxon>
        <taxon>Bacillota</taxon>
        <taxon>Bacilli</taxon>
        <taxon>Bacillales</taxon>
        <taxon>Bacillaceae</taxon>
        <taxon>Bacillus</taxon>
    </lineage>
</organism>
<dbReference type="STRING" id="1793963.AXI58_01545"/>
<dbReference type="Gene3D" id="1.25.40.10">
    <property type="entry name" value="Tetratricopeptide repeat domain"/>
    <property type="match status" value="1"/>
</dbReference>
<dbReference type="InterPro" id="IPR011990">
    <property type="entry name" value="TPR-like_helical_dom_sf"/>
</dbReference>
<proteinExistence type="predicted"/>
<sequence>MIAKFTDKRLLTMLNEWYTAMGRRQFDLACSHQEKINQHLPKMKKNTKLWIRYRLFFSRFQLLFEKKDGLEALFSELKAHKDVMDHELTYYFYFFKGLFDMVNAAPSRAVCRFKEAEQHLPAINDRIEAAEFYYKTAGAYYMMKSPPLSIQYVTKALQIYQNQFGYIKKILSCQLLLAVNYIDEARYEEAEQLFKDSIKKTVQINDNNLLCHAYYNYGFLKTAEKKDKEALRCYKKVLKNQRFEEESPVSYLHCVYEAVRSFFKTGSFDEGHAVLQKGLDISEKVQSKIMKLKLITLETLYTSKQDPYDKLQKLVLELEKIEAWVDLEVLLEDITEYYKKKGDFEKAAFFIMRG</sequence>
<dbReference type="Pfam" id="PF18801">
    <property type="entry name" value="RapH_N"/>
    <property type="match status" value="1"/>
</dbReference>
<accession>A0A150F4R4</accession>
<comment type="caution">
    <text evidence="1">The sequence shown here is derived from an EMBL/GenBank/DDBJ whole genome shotgun (WGS) entry which is preliminary data.</text>
</comment>
<dbReference type="Proteomes" id="UP000075430">
    <property type="component" value="Unassembled WGS sequence"/>
</dbReference>
<gene>
    <name evidence="1" type="ORF">AXI58_01545</name>
</gene>
<evidence type="ECO:0000313" key="2">
    <source>
        <dbReference type="Proteomes" id="UP000075430"/>
    </source>
</evidence>
<dbReference type="AlphaFoldDB" id="A0A150F4R4"/>
<name>A0A150F4R4_9BACI</name>
<dbReference type="SUPFAM" id="SSF48452">
    <property type="entry name" value="TPR-like"/>
    <property type="match status" value="1"/>
</dbReference>
<keyword evidence="2" id="KW-1185">Reference proteome</keyword>
<evidence type="ECO:0000313" key="1">
    <source>
        <dbReference type="EMBL" id="KXZ17104.1"/>
    </source>
</evidence>
<dbReference type="EMBL" id="LSBA01000023">
    <property type="protein sequence ID" value="KXZ17104.1"/>
    <property type="molecule type" value="Genomic_DNA"/>
</dbReference>
<dbReference type="OrthoDB" id="2957368at2"/>
<dbReference type="RefSeq" id="WP_061522572.1">
    <property type="nucleotide sequence ID" value="NZ_JARLZY010000023.1"/>
</dbReference>